<accession>A0AAU8CXE1</accession>
<keyword evidence="4 7" id="KW-0812">Transmembrane</keyword>
<dbReference type="AlphaFoldDB" id="A0AAU8CXE1"/>
<evidence type="ECO:0000256" key="2">
    <source>
        <dbReference type="ARBA" id="ARBA00022448"/>
    </source>
</evidence>
<evidence type="ECO:0000256" key="1">
    <source>
        <dbReference type="ARBA" id="ARBA00004651"/>
    </source>
</evidence>
<dbReference type="GO" id="GO:0055085">
    <property type="term" value="P:transmembrane transport"/>
    <property type="evidence" value="ECO:0007669"/>
    <property type="project" value="InterPro"/>
</dbReference>
<feature type="domain" description="ABC transmembrane type-1" evidence="8">
    <location>
        <begin position="69"/>
        <end position="286"/>
    </location>
</feature>
<evidence type="ECO:0000313" key="9">
    <source>
        <dbReference type="EMBL" id="XCG51502.1"/>
    </source>
</evidence>
<protein>
    <submittedName>
        <fullName evidence="9">Sugar ABC transporter permease</fullName>
    </submittedName>
</protein>
<dbReference type="PANTHER" id="PTHR30193:SF1">
    <property type="entry name" value="ABC TRANSPORTER PERMEASE PROTEIN YESP-RELATED"/>
    <property type="match status" value="1"/>
</dbReference>
<sequence>MRDRIVRSFQRNAAGYLFLTPWLIGFFGLTLGPTIASLYLSFTDYDLLTAPRWAGLKNYSYALFSDSRLRTALSVTFTYVVWSVPLKLAAALALAMALDRSVRGVSFYRAVFYLPSLLGASVAVAVLWRQIFGQAGLVNQLLALTGFIGPSWVTHPNYALSTLVMLAIWQFGSPMIIFLAGLRQIPQDLYEAASMDGAGPMRQFFRITLPLLAPVIFFNLVLQTIEAFKAFTQAFIVSGGTGGPIDSTLFYTLYLYEEAFANFRMGYASALAWILLVIIGIFTALAFLSSRYWVYYEDEGR</sequence>
<dbReference type="PROSITE" id="PS50928">
    <property type="entry name" value="ABC_TM1"/>
    <property type="match status" value="1"/>
</dbReference>
<proteinExistence type="inferred from homology"/>
<dbReference type="Gene3D" id="1.10.3720.10">
    <property type="entry name" value="MetI-like"/>
    <property type="match status" value="1"/>
</dbReference>
<evidence type="ECO:0000256" key="4">
    <source>
        <dbReference type="ARBA" id="ARBA00022692"/>
    </source>
</evidence>
<evidence type="ECO:0000256" key="3">
    <source>
        <dbReference type="ARBA" id="ARBA00022475"/>
    </source>
</evidence>
<evidence type="ECO:0000256" key="7">
    <source>
        <dbReference type="RuleBase" id="RU363032"/>
    </source>
</evidence>
<feature type="transmembrane region" description="Helical" evidence="7">
    <location>
        <begin position="158"/>
        <end position="182"/>
    </location>
</feature>
<keyword evidence="3" id="KW-1003">Cell membrane</keyword>
<feature type="transmembrane region" description="Helical" evidence="7">
    <location>
        <begin position="203"/>
        <end position="222"/>
    </location>
</feature>
<keyword evidence="5 7" id="KW-1133">Transmembrane helix</keyword>
<name>A0AAU8CXE1_9HYPH</name>
<dbReference type="InterPro" id="IPR000515">
    <property type="entry name" value="MetI-like"/>
</dbReference>
<dbReference type="InterPro" id="IPR051393">
    <property type="entry name" value="ABC_transporter_permease"/>
</dbReference>
<dbReference type="PANTHER" id="PTHR30193">
    <property type="entry name" value="ABC TRANSPORTER PERMEASE PROTEIN"/>
    <property type="match status" value="1"/>
</dbReference>
<dbReference type="Pfam" id="PF00528">
    <property type="entry name" value="BPD_transp_1"/>
    <property type="match status" value="1"/>
</dbReference>
<dbReference type="EMBL" id="CP159253">
    <property type="protein sequence ID" value="XCG51502.1"/>
    <property type="molecule type" value="Genomic_DNA"/>
</dbReference>
<dbReference type="GO" id="GO:0005886">
    <property type="term" value="C:plasma membrane"/>
    <property type="evidence" value="ECO:0007669"/>
    <property type="project" value="UniProtKB-SubCell"/>
</dbReference>
<feature type="transmembrane region" description="Helical" evidence="7">
    <location>
        <begin position="79"/>
        <end position="98"/>
    </location>
</feature>
<comment type="similarity">
    <text evidence="7">Belongs to the binding-protein-dependent transport system permease family.</text>
</comment>
<evidence type="ECO:0000256" key="5">
    <source>
        <dbReference type="ARBA" id="ARBA00022989"/>
    </source>
</evidence>
<dbReference type="InterPro" id="IPR035906">
    <property type="entry name" value="MetI-like_sf"/>
</dbReference>
<keyword evidence="2 7" id="KW-0813">Transport</keyword>
<evidence type="ECO:0000259" key="8">
    <source>
        <dbReference type="PROSITE" id="PS50928"/>
    </source>
</evidence>
<dbReference type="SUPFAM" id="SSF161098">
    <property type="entry name" value="MetI-like"/>
    <property type="match status" value="1"/>
</dbReference>
<evidence type="ECO:0000256" key="6">
    <source>
        <dbReference type="ARBA" id="ARBA00023136"/>
    </source>
</evidence>
<reference evidence="9" key="1">
    <citation type="submission" date="2024-06" db="EMBL/GenBank/DDBJ databases">
        <title>Mesorhizobium karijinii sp. nov., a symbiont of the iconic Swainsona formosa from arid Australia.</title>
        <authorList>
            <person name="Hill Y.J."/>
            <person name="Watkin E.L.J."/>
            <person name="O'Hara G.W."/>
            <person name="Terpolilli J."/>
            <person name="Tye M.L."/>
            <person name="Kohlmeier M.G."/>
        </authorList>
    </citation>
    <scope>NUCLEOTIDE SEQUENCE</scope>
    <source>
        <strain evidence="9">WSM2240</strain>
    </source>
</reference>
<keyword evidence="6 7" id="KW-0472">Membrane</keyword>
<feature type="transmembrane region" description="Helical" evidence="7">
    <location>
        <begin position="110"/>
        <end position="131"/>
    </location>
</feature>
<feature type="transmembrane region" description="Helical" evidence="7">
    <location>
        <begin position="21"/>
        <end position="42"/>
    </location>
</feature>
<feature type="transmembrane region" description="Helical" evidence="7">
    <location>
        <begin position="268"/>
        <end position="288"/>
    </location>
</feature>
<feature type="transmembrane region" description="Helical" evidence="7">
    <location>
        <begin position="234"/>
        <end position="256"/>
    </location>
</feature>
<dbReference type="RefSeq" id="WP_353646046.1">
    <property type="nucleotide sequence ID" value="NZ_CP159253.1"/>
</dbReference>
<gene>
    <name evidence="9" type="ORF">ABVK50_02245</name>
</gene>
<comment type="subcellular location">
    <subcellularLocation>
        <location evidence="1 7">Cell membrane</location>
        <topology evidence="1 7">Multi-pass membrane protein</topology>
    </subcellularLocation>
</comment>
<organism evidence="9">
    <name type="scientific">Mesorhizobium sp. WSM2240</name>
    <dbReference type="NCBI Taxonomy" id="3228851"/>
    <lineage>
        <taxon>Bacteria</taxon>
        <taxon>Pseudomonadati</taxon>
        <taxon>Pseudomonadota</taxon>
        <taxon>Alphaproteobacteria</taxon>
        <taxon>Hyphomicrobiales</taxon>
        <taxon>Phyllobacteriaceae</taxon>
        <taxon>Mesorhizobium</taxon>
    </lineage>
</organism>
<dbReference type="CDD" id="cd06261">
    <property type="entry name" value="TM_PBP2"/>
    <property type="match status" value="1"/>
</dbReference>